<keyword evidence="1" id="KW-0732">Signal</keyword>
<reference evidence="2 3" key="1">
    <citation type="submission" date="2016-05" db="EMBL/GenBank/DDBJ databases">
        <title>Genome Sequence of Pseudomonas citronellolis Strain SJTE-3, an Estrogens and Persistent Organic Pollutants degradation strain.</title>
        <authorList>
            <person name="Liang R."/>
        </authorList>
    </citation>
    <scope>NUCLEOTIDE SEQUENCE [LARGE SCALE GENOMIC DNA]</scope>
    <source>
        <strain evidence="2 3">SJTE-3</strain>
    </source>
</reference>
<protein>
    <submittedName>
        <fullName evidence="2">DUF4823 domain-containing protein</fullName>
    </submittedName>
</protein>
<dbReference type="Proteomes" id="UP000077748">
    <property type="component" value="Chromosome"/>
</dbReference>
<dbReference type="AlphaFoldDB" id="A0A1A9KAW9"/>
<accession>A0A1A9KAW9</accession>
<dbReference type="Pfam" id="PF16105">
    <property type="entry name" value="DUF4823"/>
    <property type="match status" value="1"/>
</dbReference>
<dbReference type="RefSeq" id="WP_043267243.1">
    <property type="nucleotide sequence ID" value="NZ_BDGS01000001.1"/>
</dbReference>
<gene>
    <name evidence="2" type="ORF">A9C11_09760</name>
</gene>
<proteinExistence type="predicted"/>
<evidence type="ECO:0000256" key="1">
    <source>
        <dbReference type="SAM" id="SignalP"/>
    </source>
</evidence>
<organism evidence="2 3">
    <name type="scientific">Pseudomonas citronellolis</name>
    <dbReference type="NCBI Taxonomy" id="53408"/>
    <lineage>
        <taxon>Bacteria</taxon>
        <taxon>Pseudomonadati</taxon>
        <taxon>Pseudomonadota</taxon>
        <taxon>Gammaproteobacteria</taxon>
        <taxon>Pseudomonadales</taxon>
        <taxon>Pseudomonadaceae</taxon>
        <taxon>Pseudomonas</taxon>
    </lineage>
</organism>
<dbReference type="PROSITE" id="PS51257">
    <property type="entry name" value="PROKAR_LIPOPROTEIN"/>
    <property type="match status" value="1"/>
</dbReference>
<name>A0A1A9KAW9_9PSED</name>
<dbReference type="InterPro" id="IPR032248">
    <property type="entry name" value="DUF4823"/>
</dbReference>
<evidence type="ECO:0000313" key="3">
    <source>
        <dbReference type="Proteomes" id="UP000077748"/>
    </source>
</evidence>
<sequence>MRYLLLTLALAALAGCMKPSDMAERTGYYMGDAGFLDHSHTHRTGNWRVQPDSFIYIAQGHFVPPGHPYARPNVVAEEAFKGFVEYFPQVRRAKAPEGLDEAMQEARAAGADYLLYTRFARGEDNVGNWEEYEDTDNDVGRDRSVIQVMLIDTGNRFLLDSATIRSRGGFLTFYDARPEDLIGPPLEDYARSLLGVKATEEFQ</sequence>
<feature type="chain" id="PRO_5008391583" evidence="1">
    <location>
        <begin position="24"/>
        <end position="203"/>
    </location>
</feature>
<evidence type="ECO:0000313" key="2">
    <source>
        <dbReference type="EMBL" id="ANI14250.1"/>
    </source>
</evidence>
<feature type="signal peptide" evidence="1">
    <location>
        <begin position="1"/>
        <end position="23"/>
    </location>
</feature>
<dbReference type="EMBL" id="CP015878">
    <property type="protein sequence ID" value="ANI14250.1"/>
    <property type="molecule type" value="Genomic_DNA"/>
</dbReference>